<keyword evidence="17" id="KW-0325">Glycoprotein</keyword>
<keyword evidence="15" id="KW-0472">Membrane</keyword>
<evidence type="ECO:0000256" key="11">
    <source>
        <dbReference type="ARBA" id="ARBA00022801"/>
    </source>
</evidence>
<evidence type="ECO:0000256" key="4">
    <source>
        <dbReference type="ARBA" id="ARBA00011738"/>
    </source>
</evidence>
<feature type="compositionally biased region" description="Polar residues" evidence="31">
    <location>
        <begin position="451"/>
        <end position="463"/>
    </location>
</feature>
<evidence type="ECO:0000256" key="14">
    <source>
        <dbReference type="ARBA" id="ARBA00022842"/>
    </source>
</evidence>
<sequence length="482" mass="52131">MGVSTVTAARMLAGQLKGGLGEDAWLSFDKFPHTGLSKTYSVNTQVTDSAASGTAYLCGVKTDQGMLGVDARAHRGNCNSATPERTATSILRWSADAGKSTGVVTTARVTHATPAAAYAHVPERGWEGDHNIPSGATCKDIAYQLIFNNSDINVIMGGGRRFFQKATERDPETGSVNSHYGRHDYNLIDEWAKDKTLKGVSHKYVWNATDFHNVDPANTDYLLGLFDDSHMQYESDRSSDTGGEPSLAEMTEKAIEILRKNDKGFFLLVEGERHELASTWVTHATNAYRALHDTLAFADAVQRATEMLDSSDSLIVTTADHSHTFVLAGYGYRGNPILGKAGHDAHMSLASDHKPYTPLLYGTGPGFDSAHSSGRPDLSHVDTTDINYQQEAAVPMSSETHGGEDVAIYARGPMAHLFTGVHEQNYIPHVMAFASCVGAYSDPAKCAASLQPPSNWQRRQATSAEEGDEDERFGGKSAFCDA</sequence>
<feature type="binding site" evidence="28">
    <location>
        <position position="320"/>
    </location>
    <ligand>
        <name>Zn(2+)</name>
        <dbReference type="ChEBI" id="CHEBI:29105"/>
        <label>2</label>
    </ligand>
</feature>
<comment type="catalytic activity">
    <reaction evidence="22">
        <text>diphosphate + H2O = 2 phosphate + H(+)</text>
        <dbReference type="Rhea" id="RHEA:24576"/>
        <dbReference type="ChEBI" id="CHEBI:15377"/>
        <dbReference type="ChEBI" id="CHEBI:15378"/>
        <dbReference type="ChEBI" id="CHEBI:33019"/>
        <dbReference type="ChEBI" id="CHEBI:43474"/>
    </reaction>
    <physiologicalReaction direction="left-to-right" evidence="22">
        <dbReference type="Rhea" id="RHEA:24577"/>
    </physiologicalReaction>
</comment>
<dbReference type="PRINTS" id="PR00113">
    <property type="entry name" value="ALKPHPHTASE"/>
</dbReference>
<dbReference type="Pfam" id="PF00245">
    <property type="entry name" value="Alk_phosphatase"/>
    <property type="match status" value="1"/>
</dbReference>
<evidence type="ECO:0000256" key="23">
    <source>
        <dbReference type="ARBA" id="ARBA00048778"/>
    </source>
</evidence>
<evidence type="ECO:0000256" key="29">
    <source>
        <dbReference type="RuleBase" id="RU003946"/>
    </source>
</evidence>
<evidence type="ECO:0000256" key="8">
    <source>
        <dbReference type="ARBA" id="ARBA00022622"/>
    </source>
</evidence>
<keyword evidence="11 30" id="KW-0378">Hydrolase</keyword>
<dbReference type="EMBL" id="JACVVK020000021">
    <property type="protein sequence ID" value="KAK7503299.1"/>
    <property type="molecule type" value="Genomic_DNA"/>
</dbReference>
<evidence type="ECO:0000256" key="25">
    <source>
        <dbReference type="ARBA" id="ARBA00049444"/>
    </source>
</evidence>
<comment type="catalytic activity">
    <reaction evidence="19">
        <text>a phosphate monoester + H2O = an alcohol + phosphate</text>
        <dbReference type="Rhea" id="RHEA:15017"/>
        <dbReference type="ChEBI" id="CHEBI:15377"/>
        <dbReference type="ChEBI" id="CHEBI:30879"/>
        <dbReference type="ChEBI" id="CHEBI:43474"/>
        <dbReference type="ChEBI" id="CHEBI:67140"/>
        <dbReference type="EC" id="3.1.3.1"/>
    </reaction>
    <physiologicalReaction direction="left-to-right" evidence="19">
        <dbReference type="Rhea" id="RHEA:15018"/>
    </physiologicalReaction>
</comment>
<feature type="binding site" evidence="28">
    <location>
        <position position="321"/>
    </location>
    <ligand>
        <name>Zn(2+)</name>
        <dbReference type="ChEBI" id="CHEBI:29105"/>
        <label>2</label>
    </ligand>
</feature>
<proteinExistence type="inferred from homology"/>
<evidence type="ECO:0000256" key="24">
    <source>
        <dbReference type="ARBA" id="ARBA00048929"/>
    </source>
</evidence>
<evidence type="ECO:0000256" key="17">
    <source>
        <dbReference type="ARBA" id="ARBA00023180"/>
    </source>
</evidence>
<comment type="caution">
    <text evidence="32">The sequence shown here is derived from an EMBL/GenBank/DDBJ whole genome shotgun (WGS) entry which is preliminary data.</text>
</comment>
<evidence type="ECO:0000256" key="6">
    <source>
        <dbReference type="ARBA" id="ARBA00022553"/>
    </source>
</evidence>
<keyword evidence="16" id="KW-1015">Disulfide bond</keyword>
<evidence type="ECO:0000256" key="30">
    <source>
        <dbReference type="RuleBase" id="RU003947"/>
    </source>
</evidence>
<dbReference type="SMART" id="SM00098">
    <property type="entry name" value="alkPPc"/>
    <property type="match status" value="1"/>
</dbReference>
<feature type="binding site" evidence="28">
    <location>
        <position position="283"/>
    </location>
    <ligand>
        <name>Zn(2+)</name>
        <dbReference type="ChEBI" id="CHEBI:29105"/>
        <label>2</label>
    </ligand>
</feature>
<dbReference type="InterPro" id="IPR001952">
    <property type="entry name" value="Alkaline_phosphatase"/>
</dbReference>
<evidence type="ECO:0000256" key="20">
    <source>
        <dbReference type="ARBA" id="ARBA00036923"/>
    </source>
</evidence>
<keyword evidence="9 28" id="KW-0479">Metal-binding</keyword>
<keyword evidence="8" id="KW-0336">GPI-anchor</keyword>
<comment type="catalytic activity">
    <reaction evidence="24">
        <text>phosphoethanolamine + H2O = ethanolamine + phosphate</text>
        <dbReference type="Rhea" id="RHEA:16089"/>
        <dbReference type="ChEBI" id="CHEBI:15377"/>
        <dbReference type="ChEBI" id="CHEBI:43474"/>
        <dbReference type="ChEBI" id="CHEBI:57603"/>
        <dbReference type="ChEBI" id="CHEBI:58190"/>
    </reaction>
    <physiologicalReaction direction="left-to-right" evidence="24">
        <dbReference type="Rhea" id="RHEA:16090"/>
    </physiologicalReaction>
</comment>
<comment type="catalytic activity">
    <reaction evidence="25">
        <text>pyridoxal 5'-phosphate + H2O = pyridoxal + phosphate</text>
        <dbReference type="Rhea" id="RHEA:20533"/>
        <dbReference type="ChEBI" id="CHEBI:15377"/>
        <dbReference type="ChEBI" id="CHEBI:17310"/>
        <dbReference type="ChEBI" id="CHEBI:43474"/>
        <dbReference type="ChEBI" id="CHEBI:597326"/>
    </reaction>
    <physiologicalReaction direction="left-to-right" evidence="25">
        <dbReference type="Rhea" id="RHEA:20534"/>
    </physiologicalReaction>
</comment>
<dbReference type="GO" id="GO:0005886">
    <property type="term" value="C:plasma membrane"/>
    <property type="evidence" value="ECO:0007669"/>
    <property type="project" value="UniProtKB-SubCell"/>
</dbReference>
<dbReference type="FunFam" id="3.40.720.10:FF:000008">
    <property type="entry name" value="Alkaline phosphatase"/>
    <property type="match status" value="1"/>
</dbReference>
<evidence type="ECO:0000256" key="16">
    <source>
        <dbReference type="ARBA" id="ARBA00023157"/>
    </source>
</evidence>
<keyword evidence="7" id="KW-0091">Biomineralization</keyword>
<dbReference type="InterPro" id="IPR018299">
    <property type="entry name" value="Alkaline_phosphatase_AS"/>
</dbReference>
<feature type="non-terminal residue" evidence="32">
    <location>
        <position position="482"/>
    </location>
</feature>
<dbReference type="SUPFAM" id="SSF53649">
    <property type="entry name" value="Alkaline phosphatase-like"/>
    <property type="match status" value="1"/>
</dbReference>
<evidence type="ECO:0000313" key="32">
    <source>
        <dbReference type="EMBL" id="KAK7503299.1"/>
    </source>
</evidence>
<evidence type="ECO:0000256" key="21">
    <source>
        <dbReference type="ARBA" id="ARBA00037828"/>
    </source>
</evidence>
<evidence type="ECO:0000256" key="12">
    <source>
        <dbReference type="ARBA" id="ARBA00022833"/>
    </source>
</evidence>
<dbReference type="CDD" id="cd16012">
    <property type="entry name" value="ALP"/>
    <property type="match status" value="1"/>
</dbReference>
<comment type="catalytic activity">
    <reaction evidence="20">
        <text>AMP + H2O = adenosine + phosphate</text>
        <dbReference type="Rhea" id="RHEA:29375"/>
        <dbReference type="ChEBI" id="CHEBI:15377"/>
        <dbReference type="ChEBI" id="CHEBI:16335"/>
        <dbReference type="ChEBI" id="CHEBI:43474"/>
        <dbReference type="ChEBI" id="CHEBI:456215"/>
    </reaction>
    <physiologicalReaction direction="left-to-right" evidence="20">
        <dbReference type="Rhea" id="RHEA:29376"/>
    </physiologicalReaction>
</comment>
<evidence type="ECO:0000313" key="33">
    <source>
        <dbReference type="Proteomes" id="UP001519460"/>
    </source>
</evidence>
<keyword evidence="6" id="KW-0597">Phosphoprotein</keyword>
<evidence type="ECO:0000256" key="27">
    <source>
        <dbReference type="PIRSR" id="PIRSR601952-1"/>
    </source>
</evidence>
<evidence type="ECO:0000256" key="13">
    <source>
        <dbReference type="ARBA" id="ARBA00022837"/>
    </source>
</evidence>
<dbReference type="InterPro" id="IPR017850">
    <property type="entry name" value="Alkaline_phosphatase_core_sf"/>
</dbReference>
<dbReference type="PANTHER" id="PTHR11596:SF74">
    <property type="entry name" value="ALKALINE PHOSPHATASE, TISSUE-NONSPECIFIC ISOZYME"/>
    <property type="match status" value="1"/>
</dbReference>
<feature type="binding site" evidence="28">
    <location>
        <position position="113"/>
    </location>
    <ligand>
        <name>Mg(2+)</name>
        <dbReference type="ChEBI" id="CHEBI:18420"/>
    </ligand>
</feature>
<comment type="catalytic activity">
    <reaction evidence="23">
        <text>ATP + H2O = ADP + phosphate + H(+)</text>
        <dbReference type="Rhea" id="RHEA:13065"/>
        <dbReference type="ChEBI" id="CHEBI:15377"/>
        <dbReference type="ChEBI" id="CHEBI:15378"/>
        <dbReference type="ChEBI" id="CHEBI:30616"/>
        <dbReference type="ChEBI" id="CHEBI:43474"/>
        <dbReference type="ChEBI" id="CHEBI:456216"/>
    </reaction>
    <physiologicalReaction direction="left-to-right" evidence="23">
        <dbReference type="Rhea" id="RHEA:13066"/>
    </physiologicalReaction>
</comment>
<feature type="binding site" evidence="28">
    <location>
        <position position="111"/>
    </location>
    <ligand>
        <name>Mg(2+)</name>
        <dbReference type="ChEBI" id="CHEBI:18420"/>
    </ligand>
</feature>
<comment type="similarity">
    <text evidence="3 29">Belongs to the alkaline phosphatase family.</text>
</comment>
<dbReference type="EC" id="3.1.3.1" evidence="30"/>
<evidence type="ECO:0000256" key="9">
    <source>
        <dbReference type="ARBA" id="ARBA00022723"/>
    </source>
</evidence>
<protein>
    <recommendedName>
        <fullName evidence="30">Alkaline phosphatase</fullName>
        <ecNumber evidence="30">3.1.3.1</ecNumber>
    </recommendedName>
</protein>
<keyword evidence="14 28" id="KW-0460">Magnesium</keyword>
<organism evidence="32 33">
    <name type="scientific">Batillaria attramentaria</name>
    <dbReference type="NCBI Taxonomy" id="370345"/>
    <lineage>
        <taxon>Eukaryota</taxon>
        <taxon>Metazoa</taxon>
        <taxon>Spiralia</taxon>
        <taxon>Lophotrochozoa</taxon>
        <taxon>Mollusca</taxon>
        <taxon>Gastropoda</taxon>
        <taxon>Caenogastropoda</taxon>
        <taxon>Sorbeoconcha</taxon>
        <taxon>Cerithioidea</taxon>
        <taxon>Batillariidae</taxon>
        <taxon>Batillaria</taxon>
    </lineage>
</organism>
<evidence type="ECO:0000256" key="26">
    <source>
        <dbReference type="ARBA" id="ARBA00049526"/>
    </source>
</evidence>
<keyword evidence="18" id="KW-0449">Lipoprotein</keyword>
<evidence type="ECO:0000256" key="15">
    <source>
        <dbReference type="ARBA" id="ARBA00023136"/>
    </source>
</evidence>
<keyword evidence="10" id="KW-0732">Signal</keyword>
<gene>
    <name evidence="32" type="ORF">BaRGS_00005564</name>
</gene>
<evidence type="ECO:0000256" key="3">
    <source>
        <dbReference type="ARBA" id="ARBA00005984"/>
    </source>
</evidence>
<dbReference type="GO" id="GO:0046872">
    <property type="term" value="F:metal ion binding"/>
    <property type="evidence" value="ECO:0007669"/>
    <property type="project" value="UniProtKB-KW"/>
</dbReference>
<evidence type="ECO:0000256" key="28">
    <source>
        <dbReference type="PIRSR" id="PIRSR601952-2"/>
    </source>
</evidence>
<comment type="cofactor">
    <cofactor evidence="1">
        <name>Ca(2+)</name>
        <dbReference type="ChEBI" id="CHEBI:29108"/>
    </cofactor>
</comment>
<dbReference type="PROSITE" id="PS00123">
    <property type="entry name" value="ALKALINE_PHOSPHATASE"/>
    <property type="match status" value="1"/>
</dbReference>
<evidence type="ECO:0000256" key="5">
    <source>
        <dbReference type="ARBA" id="ARBA00022475"/>
    </source>
</evidence>
<keyword evidence="13" id="KW-0106">Calcium</keyword>
<evidence type="ECO:0000256" key="7">
    <source>
        <dbReference type="ARBA" id="ARBA00022591"/>
    </source>
</evidence>
<reference evidence="32 33" key="1">
    <citation type="journal article" date="2023" name="Sci. Data">
        <title>Genome assembly of the Korean intertidal mud-creeper Batillaria attramentaria.</title>
        <authorList>
            <person name="Patra A.K."/>
            <person name="Ho P.T."/>
            <person name="Jun S."/>
            <person name="Lee S.J."/>
            <person name="Kim Y."/>
            <person name="Won Y.J."/>
        </authorList>
    </citation>
    <scope>NUCLEOTIDE SEQUENCE [LARGE SCALE GENOMIC DNA]</scope>
    <source>
        <strain evidence="32">Wonlab-2016</strain>
    </source>
</reference>
<feature type="binding site" evidence="28">
    <location>
        <position position="270"/>
    </location>
    <ligand>
        <name>Mg(2+)</name>
        <dbReference type="ChEBI" id="CHEBI:18420"/>
    </ligand>
</feature>
<accession>A0ABD0LUM1</accession>
<comment type="cofactor">
    <cofactor evidence="28">
        <name>Zn(2+)</name>
        <dbReference type="ChEBI" id="CHEBI:29105"/>
    </cofactor>
    <text evidence="28">Binds 2 Zn(2+) ions.</text>
</comment>
<keyword evidence="12 28" id="KW-0862">Zinc</keyword>
<evidence type="ECO:0000256" key="31">
    <source>
        <dbReference type="SAM" id="MobiDB-lite"/>
    </source>
</evidence>
<evidence type="ECO:0000256" key="19">
    <source>
        <dbReference type="ARBA" id="ARBA00036105"/>
    </source>
</evidence>
<dbReference type="GO" id="GO:0031214">
    <property type="term" value="P:biomineral tissue development"/>
    <property type="evidence" value="ECO:0007669"/>
    <property type="project" value="UniProtKB-KW"/>
</dbReference>
<keyword evidence="5" id="KW-1003">Cell membrane</keyword>
<evidence type="ECO:0000256" key="1">
    <source>
        <dbReference type="ARBA" id="ARBA00001913"/>
    </source>
</evidence>
<dbReference type="Gene3D" id="3.40.720.10">
    <property type="entry name" value="Alkaline Phosphatase, subunit A"/>
    <property type="match status" value="1"/>
</dbReference>
<dbReference type="AlphaFoldDB" id="A0ABD0LUM1"/>
<name>A0ABD0LUM1_9CAEN</name>
<keyword evidence="33" id="KW-1185">Reference proteome</keyword>
<comment type="catalytic activity">
    <reaction evidence="26">
        <text>ADP + H2O = AMP + phosphate + H(+)</text>
        <dbReference type="Rhea" id="RHEA:61436"/>
        <dbReference type="ChEBI" id="CHEBI:15377"/>
        <dbReference type="ChEBI" id="CHEBI:15378"/>
        <dbReference type="ChEBI" id="CHEBI:43474"/>
        <dbReference type="ChEBI" id="CHEBI:456215"/>
        <dbReference type="ChEBI" id="CHEBI:456216"/>
    </reaction>
    <physiologicalReaction direction="left-to-right" evidence="26">
        <dbReference type="Rhea" id="RHEA:61437"/>
    </physiologicalReaction>
</comment>
<evidence type="ECO:0000256" key="22">
    <source>
        <dbReference type="ARBA" id="ARBA00048097"/>
    </source>
</evidence>
<dbReference type="GO" id="GO:0098552">
    <property type="term" value="C:side of membrane"/>
    <property type="evidence" value="ECO:0007669"/>
    <property type="project" value="UniProtKB-KW"/>
</dbReference>
<dbReference type="GO" id="GO:0004035">
    <property type="term" value="F:alkaline phosphatase activity"/>
    <property type="evidence" value="ECO:0007669"/>
    <property type="project" value="UniProtKB-EC"/>
</dbReference>
<dbReference type="Proteomes" id="UP001519460">
    <property type="component" value="Unassembled WGS sequence"/>
</dbReference>
<evidence type="ECO:0000256" key="10">
    <source>
        <dbReference type="ARBA" id="ARBA00022729"/>
    </source>
</evidence>
<feature type="region of interest" description="Disordered" evidence="31">
    <location>
        <begin position="449"/>
        <end position="482"/>
    </location>
</feature>
<comment type="cofactor">
    <cofactor evidence="28">
        <name>Mg(2+)</name>
        <dbReference type="ChEBI" id="CHEBI:18420"/>
    </cofactor>
    <text evidence="28">Binds 1 Mg(2+) ion.</text>
</comment>
<dbReference type="PANTHER" id="PTHR11596">
    <property type="entry name" value="ALKALINE PHOSPHATASE"/>
    <property type="match status" value="1"/>
</dbReference>
<comment type="subunit">
    <text evidence="4">Homodimer.</text>
</comment>
<evidence type="ECO:0000256" key="2">
    <source>
        <dbReference type="ARBA" id="ARBA00004609"/>
    </source>
</evidence>
<feature type="active site" description="Phosphoserine intermediate" evidence="27">
    <location>
        <position position="49"/>
    </location>
</feature>
<feature type="binding site" evidence="28">
    <location>
        <position position="401"/>
    </location>
    <ligand>
        <name>Zn(2+)</name>
        <dbReference type="ChEBI" id="CHEBI:29105"/>
        <label>2</label>
    </ligand>
</feature>
<comment type="subcellular location">
    <subcellularLocation>
        <location evidence="2">Cell membrane</location>
        <topology evidence="2">Lipid-anchor</topology>
        <topology evidence="2">GPI-anchor</topology>
    </subcellularLocation>
    <subcellularLocation>
        <location evidence="21">Extracellular vesicle membrane</location>
        <topology evidence="21">Lipid-anchor</topology>
        <topology evidence="21">GPI-anchor</topology>
    </subcellularLocation>
</comment>
<evidence type="ECO:0000256" key="18">
    <source>
        <dbReference type="ARBA" id="ARBA00023288"/>
    </source>
</evidence>